<dbReference type="NCBIfam" id="TIGR01766">
    <property type="entry name" value="IS200/IS605 family accessory protein TnpB-like domain"/>
    <property type="match status" value="1"/>
</dbReference>
<dbReference type="GO" id="GO:0006310">
    <property type="term" value="P:DNA recombination"/>
    <property type="evidence" value="ECO:0007669"/>
    <property type="project" value="UniProtKB-KW"/>
</dbReference>
<dbReference type="InterPro" id="IPR010095">
    <property type="entry name" value="Cas12f1-like_TNB"/>
</dbReference>
<dbReference type="EMBL" id="LK932465">
    <property type="protein sequence ID" value="CDS83123.1"/>
    <property type="molecule type" value="Genomic_DNA"/>
</dbReference>
<dbReference type="Pfam" id="PF01385">
    <property type="entry name" value="OrfB_IS605"/>
    <property type="match status" value="1"/>
</dbReference>
<evidence type="ECO:0000256" key="2">
    <source>
        <dbReference type="ARBA" id="ARBA00022578"/>
    </source>
</evidence>
<accession>A0A069AKG7</accession>
<name>A0A069AKG7_CLODI</name>
<evidence type="ECO:0000313" key="10">
    <source>
        <dbReference type="EMBL" id="HBH2619387.1"/>
    </source>
</evidence>
<dbReference type="GO" id="GO:0032196">
    <property type="term" value="P:transposition"/>
    <property type="evidence" value="ECO:0007669"/>
    <property type="project" value="UniProtKB-KW"/>
</dbReference>
<reference evidence="10" key="2">
    <citation type="journal article" date="2018" name="Genome Biol.">
        <title>SKESA: strategic k-mer extension for scrupulous assemblies.</title>
        <authorList>
            <person name="Souvorov A."/>
            <person name="Agarwala R."/>
            <person name="Lipman D.J."/>
        </authorList>
    </citation>
    <scope>NUCLEOTIDE SEQUENCE</scope>
    <source>
        <strain evidence="10">Clostridioides</strain>
    </source>
</reference>
<evidence type="ECO:0000256" key="3">
    <source>
        <dbReference type="ARBA" id="ARBA00023125"/>
    </source>
</evidence>
<proteinExistence type="inferred from homology"/>
<evidence type="ECO:0000259" key="6">
    <source>
        <dbReference type="Pfam" id="PF07282"/>
    </source>
</evidence>
<keyword evidence="3" id="KW-0238">DNA-binding</keyword>
<evidence type="ECO:0000256" key="4">
    <source>
        <dbReference type="ARBA" id="ARBA00023172"/>
    </source>
</evidence>
<dbReference type="EMBL" id="LK932861">
    <property type="protein sequence ID" value="CDS98213.1"/>
    <property type="molecule type" value="Genomic_DNA"/>
</dbReference>
<organism evidence="9">
    <name type="scientific">Clostridioides difficile</name>
    <name type="common">Peptoclostridium difficile</name>
    <dbReference type="NCBI Taxonomy" id="1496"/>
    <lineage>
        <taxon>Bacteria</taxon>
        <taxon>Bacillati</taxon>
        <taxon>Bacillota</taxon>
        <taxon>Clostridia</taxon>
        <taxon>Peptostreptococcales</taxon>
        <taxon>Peptostreptococcaceae</taxon>
        <taxon>Clostridioides</taxon>
    </lineage>
</organism>
<evidence type="ECO:0000313" key="9">
    <source>
        <dbReference type="EMBL" id="CDS98213.1"/>
    </source>
</evidence>
<protein>
    <submittedName>
        <fullName evidence="8 9">Transposase</fullName>
    </submittedName>
</protein>
<keyword evidence="2" id="KW-0815">Transposition</keyword>
<feature type="domain" description="Probable transposase IS891/IS1136/IS1341" evidence="5">
    <location>
        <begin position="164"/>
        <end position="274"/>
    </location>
</feature>
<dbReference type="PATRIC" id="fig|1496.854.peg.247"/>
<evidence type="ECO:0000256" key="1">
    <source>
        <dbReference type="ARBA" id="ARBA00008761"/>
    </source>
</evidence>
<dbReference type="InterPro" id="IPR001959">
    <property type="entry name" value="Transposase"/>
</dbReference>
<sequence length="387" mass="45447">MIKTHRVKLNLTRTQFELVREKQMESANCWNYIVNLSKEYYFEHKQWIKKNDIQKLIKGKYNLHSQTIQAISDKFDANRKTISELRKKGNTKAKYPYKTKKFYIIPFKASAINRNAKGNLKLSMSKGRYLELDFNVENIKTAEIVWRNGYYLYYTFDNELNGVVAKGTNTVGVDLGEIHSIASVTNKGVGLILSNREGRSIKQFRNKMYAYISKRLSKCKKGSRQSKKLWRLKNKIRSKTDNQLMNLYHQTTRKFIDFCVEQKVCEIVLGDIKGVEKDTKKKKRLNRVNRQKISQMEYGRIKDYIKYKAKEQGIEVKLVKENYTSQTCPKCSKKHKPTGRTYSCTCGYETHRDIVGAWNILNKKHKYGLVDFRINHKQPINLKVSTV</sequence>
<dbReference type="EMBL" id="LK932347">
    <property type="protein sequence ID" value="CDS83268.1"/>
    <property type="molecule type" value="Genomic_DNA"/>
</dbReference>
<keyword evidence="4" id="KW-0233">DNA recombination</keyword>
<reference evidence="10" key="3">
    <citation type="submission" date="2021-06" db="EMBL/GenBank/DDBJ databases">
        <authorList>
            <consortium name="NCBI Pathogen Detection Project"/>
        </authorList>
    </citation>
    <scope>NUCLEOTIDE SEQUENCE</scope>
    <source>
        <strain evidence="10">Clostridioides</strain>
    </source>
</reference>
<dbReference type="Proteomes" id="UP000879542">
    <property type="component" value="Unassembled WGS sequence"/>
</dbReference>
<dbReference type="Pfam" id="PF07282">
    <property type="entry name" value="Cas12f1-like_TNB"/>
    <property type="match status" value="1"/>
</dbReference>
<feature type="domain" description="Cas12f1-like TNB" evidence="6">
    <location>
        <begin position="298"/>
        <end position="360"/>
    </location>
</feature>
<evidence type="ECO:0000313" key="8">
    <source>
        <dbReference type="EMBL" id="CDS83268.1"/>
    </source>
</evidence>
<dbReference type="GeneID" id="66354045"/>
<dbReference type="GO" id="GO:0003677">
    <property type="term" value="F:DNA binding"/>
    <property type="evidence" value="ECO:0007669"/>
    <property type="project" value="UniProtKB-KW"/>
</dbReference>
<gene>
    <name evidence="9" type="ORF">BN1095_210118</name>
    <name evidence="7" type="ORF">BN1096_160111</name>
    <name evidence="8" type="ORF">BN1097_140113</name>
    <name evidence="10" type="ORF">KRQ00_001124</name>
</gene>
<comment type="similarity">
    <text evidence="1">In the C-terminal section; belongs to the transposase 35 family.</text>
</comment>
<evidence type="ECO:0000259" key="5">
    <source>
        <dbReference type="Pfam" id="PF01385"/>
    </source>
</evidence>
<dbReference type="NCBIfam" id="NF040570">
    <property type="entry name" value="guided_TnpB"/>
    <property type="match status" value="1"/>
</dbReference>
<dbReference type="AlphaFoldDB" id="A0A069AKG7"/>
<evidence type="ECO:0000313" key="7">
    <source>
        <dbReference type="EMBL" id="CDS83123.1"/>
    </source>
</evidence>
<dbReference type="EMBL" id="DAEQIJ010000004">
    <property type="protein sequence ID" value="HBH2619387.1"/>
    <property type="molecule type" value="Genomic_DNA"/>
</dbReference>
<reference evidence="9" key="1">
    <citation type="submission" date="2014-07" db="EMBL/GenBank/DDBJ databases">
        <authorList>
            <person name="Monot Marc"/>
        </authorList>
    </citation>
    <scope>NUCLEOTIDE SEQUENCE</scope>
    <source>
        <strain evidence="9">7032989</strain>
        <strain evidence="8">7032994</strain>
    </source>
</reference>
<dbReference type="RefSeq" id="WP_016729235.1">
    <property type="nucleotide sequence ID" value="NZ_BAABSG010000007.1"/>
</dbReference>